<keyword evidence="8" id="KW-1185">Reference proteome</keyword>
<accession>A0A0W7TQA7</accession>
<keyword evidence="1 3" id="KW-0238">DNA-binding</keyword>
<dbReference type="RefSeq" id="WP_040909868.1">
    <property type="nucleotide sequence ID" value="NZ_CAOJUJ010000021.1"/>
</dbReference>
<dbReference type="CDD" id="cd00093">
    <property type="entry name" value="HTH_XRE"/>
    <property type="match status" value="1"/>
</dbReference>
<evidence type="ECO:0000313" key="10">
    <source>
        <dbReference type="Proteomes" id="UP000431913"/>
    </source>
</evidence>
<dbReference type="PATRIC" id="fig|1550024.3.peg.2140"/>
<evidence type="ECO:0000256" key="1">
    <source>
        <dbReference type="ARBA" id="ARBA00023125"/>
    </source>
</evidence>
<dbReference type="Proteomes" id="UP000472755">
    <property type="component" value="Unassembled WGS sequence"/>
</dbReference>
<evidence type="ECO:0000259" key="2">
    <source>
        <dbReference type="PROSITE" id="PS50943"/>
    </source>
</evidence>
<evidence type="ECO:0000313" key="3">
    <source>
        <dbReference type="EMBL" id="KJF39960.1"/>
    </source>
</evidence>
<feature type="domain" description="HTH cro/C1-type" evidence="2">
    <location>
        <begin position="6"/>
        <end position="60"/>
    </location>
</feature>
<dbReference type="InterPro" id="IPR010982">
    <property type="entry name" value="Lambda_DNA-bd_dom_sf"/>
</dbReference>
<evidence type="ECO:0000313" key="12">
    <source>
        <dbReference type="Proteomes" id="UP000472755"/>
    </source>
</evidence>
<dbReference type="EMBL" id="WMZU01000042">
    <property type="protein sequence ID" value="MTS28935.1"/>
    <property type="molecule type" value="Genomic_DNA"/>
</dbReference>
<dbReference type="EMBL" id="WMZR01000002">
    <property type="protein sequence ID" value="MTS50396.1"/>
    <property type="molecule type" value="Genomic_DNA"/>
</dbReference>
<dbReference type="PANTHER" id="PTHR46558:SF11">
    <property type="entry name" value="HTH-TYPE TRANSCRIPTIONAL REGULATOR XRE"/>
    <property type="match status" value="1"/>
</dbReference>
<dbReference type="EMBL" id="LMUA01000013">
    <property type="protein sequence ID" value="KUE76013.1"/>
    <property type="molecule type" value="Genomic_DNA"/>
</dbReference>
<dbReference type="GO" id="GO:0003677">
    <property type="term" value="F:DNA binding"/>
    <property type="evidence" value="ECO:0007669"/>
    <property type="project" value="UniProtKB-KW"/>
</dbReference>
<dbReference type="SMART" id="SM00530">
    <property type="entry name" value="HTH_XRE"/>
    <property type="match status" value="1"/>
</dbReference>
<evidence type="ECO:0000313" key="6">
    <source>
        <dbReference type="EMBL" id="MTS28935.1"/>
    </source>
</evidence>
<reference evidence="4 9" key="2">
    <citation type="submission" date="2015-10" db="EMBL/GenBank/DDBJ databases">
        <title>A novel member of the family Ruminococcaceae isolated from human faeces.</title>
        <authorList>
            <person name="Shkoporov A.N."/>
            <person name="Chaplin A.V."/>
            <person name="Motuzova O.V."/>
            <person name="Kafarskaia L.I."/>
            <person name="Efimov B.A."/>
        </authorList>
    </citation>
    <scope>NUCLEOTIDE SEQUENCE [LARGE SCALE GENOMIC DNA]</scope>
    <source>
        <strain evidence="4 9">668</strain>
    </source>
</reference>
<evidence type="ECO:0000313" key="11">
    <source>
        <dbReference type="Proteomes" id="UP000449193"/>
    </source>
</evidence>
<proteinExistence type="predicted"/>
<dbReference type="InterPro" id="IPR001387">
    <property type="entry name" value="Cro/C1-type_HTH"/>
</dbReference>
<evidence type="ECO:0000313" key="8">
    <source>
        <dbReference type="Proteomes" id="UP000032483"/>
    </source>
</evidence>
<accession>A0A0D8IZ22</accession>
<dbReference type="PROSITE" id="PS50943">
    <property type="entry name" value="HTH_CROC1"/>
    <property type="match status" value="1"/>
</dbReference>
<gene>
    <name evidence="4" type="ORF">ASJ35_10555</name>
    <name evidence="5" type="ORF">FYJ76_13030</name>
    <name evidence="7" type="ORF">GMD52_02420</name>
    <name evidence="6" type="ORF">GMD59_16835</name>
    <name evidence="3" type="ORF">TQ39_09410</name>
</gene>
<reference evidence="5 10" key="4">
    <citation type="submission" date="2019-08" db="EMBL/GenBank/DDBJ databases">
        <title>In-depth cultivation of the pig gut microbiome towards novel bacterial diversity and tailored functional studies.</title>
        <authorList>
            <person name="Wylensek D."/>
            <person name="Hitch T.C.A."/>
            <person name="Clavel T."/>
        </authorList>
    </citation>
    <scope>NUCLEOTIDE SEQUENCE [LARGE SCALE GENOMIC DNA]</scope>
    <source>
        <strain evidence="5 10">WCA3-601-WT-6J</strain>
    </source>
</reference>
<dbReference type="Proteomes" id="UP000431913">
    <property type="component" value="Unassembled WGS sequence"/>
</dbReference>
<dbReference type="Proteomes" id="UP000032483">
    <property type="component" value="Unassembled WGS sequence"/>
</dbReference>
<dbReference type="Pfam" id="PF01381">
    <property type="entry name" value="HTH_3"/>
    <property type="match status" value="1"/>
</dbReference>
<comment type="caution">
    <text evidence="3">The sequence shown here is derived from an EMBL/GenBank/DDBJ whole genome shotgun (WGS) entry which is preliminary data.</text>
</comment>
<dbReference type="PANTHER" id="PTHR46558">
    <property type="entry name" value="TRACRIPTIONAL REGULATORY PROTEIN-RELATED-RELATED"/>
    <property type="match status" value="1"/>
</dbReference>
<dbReference type="Gene3D" id="1.10.260.40">
    <property type="entry name" value="lambda repressor-like DNA-binding domains"/>
    <property type="match status" value="1"/>
</dbReference>
<dbReference type="Proteomes" id="UP000449193">
    <property type="component" value="Unassembled WGS sequence"/>
</dbReference>
<sequence>MDLTRIRALREDNDKTQQEIADLLCIKQTTYSKYELGRVAIPIDALMTLADFYGVSLDYLAGRSDEKGK</sequence>
<reference evidence="3" key="1">
    <citation type="submission" date="2015-02" db="EMBL/GenBank/DDBJ databases">
        <title>A novel member of the family Ruminococcaceae isolated from human feces.</title>
        <authorList>
            <person name="Shkoporov A.N."/>
            <person name="Chaplin A.V."/>
            <person name="Motuzova O.V."/>
            <person name="Kafarskaia L.I."/>
            <person name="Khokhlova E.V."/>
            <person name="Efimov B.A."/>
        </authorList>
    </citation>
    <scope>NUCLEOTIDE SEQUENCE [LARGE SCALE GENOMIC DNA]</scope>
    <source>
        <strain evidence="3">585-1</strain>
    </source>
</reference>
<organism evidence="3 8">
    <name type="scientific">Ruthenibacterium lactatiformans</name>
    <dbReference type="NCBI Taxonomy" id="1550024"/>
    <lineage>
        <taxon>Bacteria</taxon>
        <taxon>Bacillati</taxon>
        <taxon>Bacillota</taxon>
        <taxon>Clostridia</taxon>
        <taxon>Eubacteriales</taxon>
        <taxon>Oscillospiraceae</taxon>
        <taxon>Ruthenibacterium</taxon>
    </lineage>
</organism>
<dbReference type="EMBL" id="JXXK01000011">
    <property type="protein sequence ID" value="KJF39960.1"/>
    <property type="molecule type" value="Genomic_DNA"/>
</dbReference>
<dbReference type="EMBL" id="VUNJ01000015">
    <property type="protein sequence ID" value="MST92839.1"/>
    <property type="molecule type" value="Genomic_DNA"/>
</dbReference>
<protein>
    <submittedName>
        <fullName evidence="3">DNA-binding protein</fullName>
    </submittedName>
    <submittedName>
        <fullName evidence="6">Helix-turn-helix domain-containing protein</fullName>
    </submittedName>
    <submittedName>
        <fullName evidence="5">Helix-turn-helix transcriptional regulator</fullName>
    </submittedName>
</protein>
<dbReference type="SUPFAM" id="SSF47413">
    <property type="entry name" value="lambda repressor-like DNA-binding domains"/>
    <property type="match status" value="1"/>
</dbReference>
<reference evidence="11 12" key="3">
    <citation type="journal article" date="2019" name="Nat. Med.">
        <title>A library of human gut bacterial isolates paired with longitudinal multiomics data enables mechanistic microbiome research.</title>
        <authorList>
            <person name="Poyet M."/>
            <person name="Groussin M."/>
            <person name="Gibbons S.M."/>
            <person name="Avila-Pacheco J."/>
            <person name="Jiang X."/>
            <person name="Kearney S.M."/>
            <person name="Perrotta A.R."/>
            <person name="Berdy B."/>
            <person name="Zhao S."/>
            <person name="Lieberman T.D."/>
            <person name="Swanson P.K."/>
            <person name="Smith M."/>
            <person name="Roesemann S."/>
            <person name="Alexander J.E."/>
            <person name="Rich S.A."/>
            <person name="Livny J."/>
            <person name="Vlamakis H."/>
            <person name="Clish C."/>
            <person name="Bullock K."/>
            <person name="Deik A."/>
            <person name="Scott J."/>
            <person name="Pierce K.A."/>
            <person name="Xavier R.J."/>
            <person name="Alm E.J."/>
        </authorList>
    </citation>
    <scope>NUCLEOTIDE SEQUENCE [LARGE SCALE GENOMIC DNA]</scope>
    <source>
        <strain evidence="6 12">BIOML-A4</strain>
        <strain evidence="7 11">BIOML-A7</strain>
    </source>
</reference>
<evidence type="ECO:0000313" key="7">
    <source>
        <dbReference type="EMBL" id="MTS50396.1"/>
    </source>
</evidence>
<dbReference type="AlphaFoldDB" id="A0A0D8IZ22"/>
<dbReference type="Proteomes" id="UP000053433">
    <property type="component" value="Unassembled WGS sequence"/>
</dbReference>
<evidence type="ECO:0000313" key="5">
    <source>
        <dbReference type="EMBL" id="MST92839.1"/>
    </source>
</evidence>
<name>A0A0D8IZ22_9FIRM</name>
<dbReference type="GeneID" id="42856802"/>
<evidence type="ECO:0000313" key="9">
    <source>
        <dbReference type="Proteomes" id="UP000053433"/>
    </source>
</evidence>
<evidence type="ECO:0000313" key="4">
    <source>
        <dbReference type="EMBL" id="KUE76013.1"/>
    </source>
</evidence>